<evidence type="ECO:0000313" key="2">
    <source>
        <dbReference type="Proteomes" id="UP000317369"/>
    </source>
</evidence>
<dbReference type="AlphaFoldDB" id="A0A517YYQ5"/>
<evidence type="ECO:0000313" key="1">
    <source>
        <dbReference type="EMBL" id="QDU35336.1"/>
    </source>
</evidence>
<name>A0A517YYQ5_9BACT</name>
<dbReference type="Proteomes" id="UP000317369">
    <property type="component" value="Chromosome"/>
</dbReference>
<reference evidence="1 2" key="1">
    <citation type="submission" date="2019-02" db="EMBL/GenBank/DDBJ databases">
        <title>Deep-cultivation of Planctomycetes and their phenomic and genomic characterization uncovers novel biology.</title>
        <authorList>
            <person name="Wiegand S."/>
            <person name="Jogler M."/>
            <person name="Boedeker C."/>
            <person name="Pinto D."/>
            <person name="Vollmers J."/>
            <person name="Rivas-Marin E."/>
            <person name="Kohn T."/>
            <person name="Peeters S.H."/>
            <person name="Heuer A."/>
            <person name="Rast P."/>
            <person name="Oberbeckmann S."/>
            <person name="Bunk B."/>
            <person name="Jeske O."/>
            <person name="Meyerdierks A."/>
            <person name="Storesund J.E."/>
            <person name="Kallscheuer N."/>
            <person name="Luecker S."/>
            <person name="Lage O.M."/>
            <person name="Pohl T."/>
            <person name="Merkel B.J."/>
            <person name="Hornburger P."/>
            <person name="Mueller R.-W."/>
            <person name="Bruemmer F."/>
            <person name="Labrenz M."/>
            <person name="Spormann A.M."/>
            <person name="Op den Camp H."/>
            <person name="Overmann J."/>
            <person name="Amann R."/>
            <person name="Jetten M.S.M."/>
            <person name="Mascher T."/>
            <person name="Medema M.H."/>
            <person name="Devos D.P."/>
            <person name="Kaster A.-K."/>
            <person name="Ovreas L."/>
            <person name="Rohde M."/>
            <person name="Galperin M.Y."/>
            <person name="Jogler C."/>
        </authorList>
    </citation>
    <scope>NUCLEOTIDE SEQUENCE [LARGE SCALE GENOMIC DNA]</scope>
    <source>
        <strain evidence="1 2">KS4</strain>
    </source>
</reference>
<dbReference type="EMBL" id="CP036425">
    <property type="protein sequence ID" value="QDU35336.1"/>
    <property type="molecule type" value="Genomic_DNA"/>
</dbReference>
<protein>
    <submittedName>
        <fullName evidence="1">Uncharacterized protein</fullName>
    </submittedName>
</protein>
<accession>A0A517YYQ5</accession>
<gene>
    <name evidence="1" type="ORF">KS4_34170</name>
</gene>
<sequence>MSWGDTPPPAVAGLKGKEKIGDSLIHRDRNCEFARWVKGRFGSWMIRTGRMGVKKCWEWDECKLLKDKGVAYNRFEFTFVSI</sequence>
<organism evidence="1 2">
    <name type="scientific">Poriferisphaera corsica</name>
    <dbReference type="NCBI Taxonomy" id="2528020"/>
    <lineage>
        <taxon>Bacteria</taxon>
        <taxon>Pseudomonadati</taxon>
        <taxon>Planctomycetota</taxon>
        <taxon>Phycisphaerae</taxon>
        <taxon>Phycisphaerales</taxon>
        <taxon>Phycisphaeraceae</taxon>
        <taxon>Poriferisphaera</taxon>
    </lineage>
</organism>
<proteinExistence type="predicted"/>
<keyword evidence="2" id="KW-1185">Reference proteome</keyword>
<dbReference type="KEGG" id="pcor:KS4_34170"/>